<dbReference type="STRING" id="1848.SAMN05443637_10145"/>
<accession>A0A1M6N5U9</accession>
<dbReference type="EMBL" id="FRAP01000001">
    <property type="protein sequence ID" value="SHJ91087.1"/>
    <property type="molecule type" value="Genomic_DNA"/>
</dbReference>
<dbReference type="AlphaFoldDB" id="A0A1M6N5U9"/>
<evidence type="ECO:0000313" key="3">
    <source>
        <dbReference type="Proteomes" id="UP000184363"/>
    </source>
</evidence>
<evidence type="ECO:0000256" key="1">
    <source>
        <dbReference type="SAM" id="MobiDB-lite"/>
    </source>
</evidence>
<evidence type="ECO:0000313" key="2">
    <source>
        <dbReference type="EMBL" id="SHJ91087.1"/>
    </source>
</evidence>
<proteinExistence type="predicted"/>
<name>A0A1M6N5U9_PSETH</name>
<feature type="compositionally biased region" description="Basic and acidic residues" evidence="1">
    <location>
        <begin position="1"/>
        <end position="12"/>
    </location>
</feature>
<organism evidence="2 3">
    <name type="scientific">Pseudonocardia thermophila</name>
    <dbReference type="NCBI Taxonomy" id="1848"/>
    <lineage>
        <taxon>Bacteria</taxon>
        <taxon>Bacillati</taxon>
        <taxon>Actinomycetota</taxon>
        <taxon>Actinomycetes</taxon>
        <taxon>Pseudonocardiales</taxon>
        <taxon>Pseudonocardiaceae</taxon>
        <taxon>Pseudonocardia</taxon>
    </lineage>
</organism>
<dbReference type="Proteomes" id="UP000184363">
    <property type="component" value="Unassembled WGS sequence"/>
</dbReference>
<keyword evidence="3" id="KW-1185">Reference proteome</keyword>
<sequence length="67" mass="6990">MHHDGERLRELGHPIAARPGVTGGYRLGAGATLPPLLLDDEAGAVAIGLRAAATGRSRGSRRRRSGH</sequence>
<gene>
    <name evidence="2" type="ORF">SAMN05443637_10145</name>
</gene>
<protein>
    <submittedName>
        <fullName evidence="2">Uncharacterized protein</fullName>
    </submittedName>
</protein>
<feature type="region of interest" description="Disordered" evidence="1">
    <location>
        <begin position="1"/>
        <end position="20"/>
    </location>
</feature>
<reference evidence="2 3" key="1">
    <citation type="submission" date="2016-11" db="EMBL/GenBank/DDBJ databases">
        <authorList>
            <person name="Jaros S."/>
            <person name="Januszkiewicz K."/>
            <person name="Wedrychowicz H."/>
        </authorList>
    </citation>
    <scope>NUCLEOTIDE SEQUENCE [LARGE SCALE GENOMIC DNA]</scope>
    <source>
        <strain evidence="2 3">DSM 43832</strain>
    </source>
</reference>